<name>A0AAJ0GVZ4_9PEZI</name>
<reference evidence="2" key="2">
    <citation type="submission" date="2023-06" db="EMBL/GenBank/DDBJ databases">
        <authorList>
            <consortium name="Lawrence Berkeley National Laboratory"/>
            <person name="Mondo S.J."/>
            <person name="Hensen N."/>
            <person name="Bonometti L."/>
            <person name="Westerberg I."/>
            <person name="Brannstrom I.O."/>
            <person name="Guillou S."/>
            <person name="Cros-Aarteil S."/>
            <person name="Calhoun S."/>
            <person name="Haridas S."/>
            <person name="Kuo A."/>
            <person name="Pangilinan J."/>
            <person name="Riley R."/>
            <person name="Labutti K."/>
            <person name="Andreopoulos B."/>
            <person name="Lipzen A."/>
            <person name="Chen C."/>
            <person name="Yanf M."/>
            <person name="Daum C."/>
            <person name="Ng V."/>
            <person name="Clum A."/>
            <person name="Steindorff A."/>
            <person name="Ohm R."/>
            <person name="Martin F."/>
            <person name="Silar P."/>
            <person name="Natvig D."/>
            <person name="Lalanne C."/>
            <person name="Gautier V."/>
            <person name="Ament-Velasquez S.L."/>
            <person name="Kruys A."/>
            <person name="Hutchinson M.I."/>
            <person name="Powell A.J."/>
            <person name="Barry K."/>
            <person name="Miller A.N."/>
            <person name="Grigoriev I.V."/>
            <person name="Debuchy R."/>
            <person name="Gladieux P."/>
            <person name="Thoren M.H."/>
            <person name="Johannesson H."/>
        </authorList>
    </citation>
    <scope>NUCLEOTIDE SEQUENCE</scope>
    <source>
        <strain evidence="2">CBS 333.67</strain>
    </source>
</reference>
<evidence type="ECO:0000256" key="1">
    <source>
        <dbReference type="SAM" id="MobiDB-lite"/>
    </source>
</evidence>
<evidence type="ECO:0000313" key="2">
    <source>
        <dbReference type="EMBL" id="KAK3307166.1"/>
    </source>
</evidence>
<dbReference type="GeneID" id="87886683"/>
<feature type="region of interest" description="Disordered" evidence="1">
    <location>
        <begin position="138"/>
        <end position="165"/>
    </location>
</feature>
<accession>A0AAJ0GVZ4</accession>
<gene>
    <name evidence="2" type="ORF">B0T15DRAFT_510469</name>
</gene>
<dbReference type="RefSeq" id="XP_062722946.1">
    <property type="nucleotide sequence ID" value="XM_062867854.1"/>
</dbReference>
<protein>
    <submittedName>
        <fullName evidence="2">Uncharacterized protein</fullName>
    </submittedName>
</protein>
<reference evidence="2" key="1">
    <citation type="journal article" date="2023" name="Mol. Phylogenet. Evol.">
        <title>Genome-scale phylogeny and comparative genomics of the fungal order Sordariales.</title>
        <authorList>
            <person name="Hensen N."/>
            <person name="Bonometti L."/>
            <person name="Westerberg I."/>
            <person name="Brannstrom I.O."/>
            <person name="Guillou S."/>
            <person name="Cros-Aarteil S."/>
            <person name="Calhoun S."/>
            <person name="Haridas S."/>
            <person name="Kuo A."/>
            <person name="Mondo S."/>
            <person name="Pangilinan J."/>
            <person name="Riley R."/>
            <person name="LaButti K."/>
            <person name="Andreopoulos B."/>
            <person name="Lipzen A."/>
            <person name="Chen C."/>
            <person name="Yan M."/>
            <person name="Daum C."/>
            <person name="Ng V."/>
            <person name="Clum A."/>
            <person name="Steindorff A."/>
            <person name="Ohm R.A."/>
            <person name="Martin F."/>
            <person name="Silar P."/>
            <person name="Natvig D.O."/>
            <person name="Lalanne C."/>
            <person name="Gautier V."/>
            <person name="Ament-Velasquez S.L."/>
            <person name="Kruys A."/>
            <person name="Hutchinson M.I."/>
            <person name="Powell A.J."/>
            <person name="Barry K."/>
            <person name="Miller A.N."/>
            <person name="Grigoriev I.V."/>
            <person name="Debuchy R."/>
            <person name="Gladieux P."/>
            <person name="Hiltunen Thoren M."/>
            <person name="Johannesson H."/>
        </authorList>
    </citation>
    <scope>NUCLEOTIDE SEQUENCE</scope>
    <source>
        <strain evidence="2">CBS 333.67</strain>
    </source>
</reference>
<proteinExistence type="predicted"/>
<feature type="compositionally biased region" description="Basic and acidic residues" evidence="1">
    <location>
        <begin position="147"/>
        <end position="165"/>
    </location>
</feature>
<keyword evidence="3" id="KW-1185">Reference proteome</keyword>
<comment type="caution">
    <text evidence="2">The sequence shown here is derived from an EMBL/GenBank/DDBJ whole genome shotgun (WGS) entry which is preliminary data.</text>
</comment>
<dbReference type="AlphaFoldDB" id="A0AAJ0GVZ4"/>
<organism evidence="2 3">
    <name type="scientific">Chaetomium strumarium</name>
    <dbReference type="NCBI Taxonomy" id="1170767"/>
    <lineage>
        <taxon>Eukaryota</taxon>
        <taxon>Fungi</taxon>
        <taxon>Dikarya</taxon>
        <taxon>Ascomycota</taxon>
        <taxon>Pezizomycotina</taxon>
        <taxon>Sordariomycetes</taxon>
        <taxon>Sordariomycetidae</taxon>
        <taxon>Sordariales</taxon>
        <taxon>Chaetomiaceae</taxon>
        <taxon>Chaetomium</taxon>
    </lineage>
</organism>
<dbReference type="EMBL" id="JAUDZG010000003">
    <property type="protein sequence ID" value="KAK3307166.1"/>
    <property type="molecule type" value="Genomic_DNA"/>
</dbReference>
<sequence length="204" mass="23083">MGQSIPDDYRECPLVPYHSSVSRGHVGDITAIDKVVALLATVRLIANYDVTVSKDSRAGFKNHSVPNCCLKAREIDLPMLHKAVRAKMELAVPNKDRPDVEPKGEVAGAVNENRRRRLRRRVCATTPRKEELVKAPIRHTQTSTLARESEREGRRRDGERTERLRYPSPLRQLAIKKVYFTAVNDKLIGTNGPLRIHKNSPYLS</sequence>
<dbReference type="Proteomes" id="UP001273166">
    <property type="component" value="Unassembled WGS sequence"/>
</dbReference>
<evidence type="ECO:0000313" key="3">
    <source>
        <dbReference type="Proteomes" id="UP001273166"/>
    </source>
</evidence>